<protein>
    <recommendedName>
        <fullName evidence="1">Pyridoxamine 5'-phosphate oxidase N-terminal domain-containing protein</fullName>
    </recommendedName>
</protein>
<gene>
    <name evidence="2" type="ORF">HNR73_000369</name>
</gene>
<organism evidence="2 3">
    <name type="scientific">Phytomonospora endophytica</name>
    <dbReference type="NCBI Taxonomy" id="714109"/>
    <lineage>
        <taxon>Bacteria</taxon>
        <taxon>Bacillati</taxon>
        <taxon>Actinomycetota</taxon>
        <taxon>Actinomycetes</taxon>
        <taxon>Micromonosporales</taxon>
        <taxon>Micromonosporaceae</taxon>
        <taxon>Phytomonospora</taxon>
    </lineage>
</organism>
<evidence type="ECO:0000313" key="2">
    <source>
        <dbReference type="EMBL" id="MBB6032527.1"/>
    </source>
</evidence>
<evidence type="ECO:0000313" key="3">
    <source>
        <dbReference type="Proteomes" id="UP000548476"/>
    </source>
</evidence>
<dbReference type="InterPro" id="IPR012349">
    <property type="entry name" value="Split_barrel_FMN-bd"/>
</dbReference>
<dbReference type="InterPro" id="IPR011576">
    <property type="entry name" value="Pyridox_Oxase_N"/>
</dbReference>
<accession>A0A841FHG1</accession>
<reference evidence="2 3" key="1">
    <citation type="submission" date="2020-08" db="EMBL/GenBank/DDBJ databases">
        <title>Genomic Encyclopedia of Type Strains, Phase IV (KMG-IV): sequencing the most valuable type-strain genomes for metagenomic binning, comparative biology and taxonomic classification.</title>
        <authorList>
            <person name="Goeker M."/>
        </authorList>
    </citation>
    <scope>NUCLEOTIDE SEQUENCE [LARGE SCALE GENOMIC DNA]</scope>
    <source>
        <strain evidence="2 3">YIM 65646</strain>
    </source>
</reference>
<dbReference type="Pfam" id="PF01243">
    <property type="entry name" value="PNPOx_N"/>
    <property type="match status" value="1"/>
</dbReference>
<keyword evidence="3" id="KW-1185">Reference proteome</keyword>
<comment type="caution">
    <text evidence="2">The sequence shown here is derived from an EMBL/GenBank/DDBJ whole genome shotgun (WGS) entry which is preliminary data.</text>
</comment>
<evidence type="ECO:0000259" key="1">
    <source>
        <dbReference type="Pfam" id="PF01243"/>
    </source>
</evidence>
<dbReference type="EMBL" id="JACHGT010000001">
    <property type="protein sequence ID" value="MBB6032527.1"/>
    <property type="molecule type" value="Genomic_DNA"/>
</dbReference>
<dbReference type="Proteomes" id="UP000548476">
    <property type="component" value="Unassembled WGS sequence"/>
</dbReference>
<feature type="domain" description="Pyridoxamine 5'-phosphate oxidase N-terminal" evidence="1">
    <location>
        <begin position="25"/>
        <end position="148"/>
    </location>
</feature>
<name>A0A841FHG1_9ACTN</name>
<sequence>MLPRRLASTRMLVMGKIYEGIGGRLAEFISAQHVFFTATAPSGADGHVNVSPKGMSGTFAILDEHRVAYLDYTGSGSEGLAHLRENGRICLMFCAFDGPPNIVRLHGRGEPVFVGDPRFAELAAHFGEPGRHGLRAIVVVEVTRVSDSCGYGVPLLDYQGDRDILVRYMARKDDEKMAAYQALKNTESIDGLPALPPSAVEAR</sequence>
<dbReference type="PANTHER" id="PTHR39336">
    <property type="entry name" value="PYRIDOXAMINE PHOSPHATE OXIDASE FAMILY PROTEIN (AFU_ORTHOLOGUE AFUA_6G11440)"/>
    <property type="match status" value="1"/>
</dbReference>
<dbReference type="Gene3D" id="2.30.110.10">
    <property type="entry name" value="Electron Transport, Fmn-binding Protein, Chain A"/>
    <property type="match status" value="1"/>
</dbReference>
<dbReference type="PANTHER" id="PTHR39336:SF1">
    <property type="entry name" value="PYRIDOXAMINE PHOSPHATE OXIDASE FAMILY PROTEIN (AFU_ORTHOLOGUE AFUA_6G11440)"/>
    <property type="match status" value="1"/>
</dbReference>
<proteinExistence type="predicted"/>
<dbReference type="SUPFAM" id="SSF50475">
    <property type="entry name" value="FMN-binding split barrel"/>
    <property type="match status" value="1"/>
</dbReference>
<dbReference type="AlphaFoldDB" id="A0A841FHG1"/>